<feature type="transmembrane region" description="Helical" evidence="14">
    <location>
        <begin position="107"/>
        <end position="128"/>
    </location>
</feature>
<keyword evidence="3" id="KW-0813">Transport</keyword>
<accession>A0A1B2JGY9</accession>
<dbReference type="PROSITE" id="PS50929">
    <property type="entry name" value="ABC_TM1F"/>
    <property type="match status" value="1"/>
</dbReference>
<keyword evidence="18" id="KW-1185">Reference proteome</keyword>
<feature type="transmembrane region" description="Helical" evidence="14">
    <location>
        <begin position="221"/>
        <end position="248"/>
    </location>
</feature>
<feature type="transmembrane region" description="Helical" evidence="14">
    <location>
        <begin position="254"/>
        <end position="272"/>
    </location>
</feature>
<dbReference type="InterPro" id="IPR036640">
    <property type="entry name" value="ABC1_TM_sf"/>
</dbReference>
<dbReference type="InterPro" id="IPR011527">
    <property type="entry name" value="ABC1_TM_dom"/>
</dbReference>
<keyword evidence="8 14" id="KW-1133">Transmembrane helix</keyword>
<dbReference type="GO" id="GO:0016887">
    <property type="term" value="F:ATP hydrolysis activity"/>
    <property type="evidence" value="ECO:0007669"/>
    <property type="project" value="InterPro"/>
</dbReference>
<dbReference type="PANTHER" id="PTHR24221:SF402">
    <property type="entry name" value="IRON-SULFUR CLUSTERS TRANSPORTER ABCB7, MITOCHONDRIAL"/>
    <property type="match status" value="1"/>
</dbReference>
<dbReference type="Gene3D" id="1.20.1560.10">
    <property type="entry name" value="ABC transporter type 1, transmembrane domain"/>
    <property type="match status" value="1"/>
</dbReference>
<keyword evidence="9 14" id="KW-0472">Membrane</keyword>
<dbReference type="Pfam" id="PF00005">
    <property type="entry name" value="ABC_tran"/>
    <property type="match status" value="1"/>
</dbReference>
<evidence type="ECO:0000313" key="18">
    <source>
        <dbReference type="Proteomes" id="UP000094565"/>
    </source>
</evidence>
<dbReference type="PANTHER" id="PTHR24221">
    <property type="entry name" value="ATP-BINDING CASSETTE SUB-FAMILY B"/>
    <property type="match status" value="1"/>
</dbReference>
<dbReference type="Pfam" id="PF00664">
    <property type="entry name" value="ABC_membrane"/>
    <property type="match status" value="1"/>
</dbReference>
<feature type="transmembrane region" description="Helical" evidence="14">
    <location>
        <begin position="148"/>
        <end position="167"/>
    </location>
</feature>
<evidence type="ECO:0000256" key="6">
    <source>
        <dbReference type="ARBA" id="ARBA00022840"/>
    </source>
</evidence>
<evidence type="ECO:0000256" key="9">
    <source>
        <dbReference type="ARBA" id="ARBA00023136"/>
    </source>
</evidence>
<keyword evidence="7" id="KW-1278">Translocase</keyword>
<feature type="transmembrane region" description="Helical" evidence="14">
    <location>
        <begin position="344"/>
        <end position="366"/>
    </location>
</feature>
<name>A0A1B2JGY9_PICPA</name>
<dbReference type="PROSITE" id="PS00211">
    <property type="entry name" value="ABC_TRANSPORTER_1"/>
    <property type="match status" value="1"/>
</dbReference>
<dbReference type="GO" id="GO:0005743">
    <property type="term" value="C:mitochondrial inner membrane"/>
    <property type="evidence" value="ECO:0007669"/>
    <property type="project" value="UniProtKB-SubCell"/>
</dbReference>
<dbReference type="CDD" id="cd18582">
    <property type="entry name" value="ABC_6TM_ATM1_ABCB7"/>
    <property type="match status" value="1"/>
</dbReference>
<evidence type="ECO:0000256" key="11">
    <source>
        <dbReference type="ARBA" id="ARBA00039906"/>
    </source>
</evidence>
<evidence type="ECO:0000256" key="14">
    <source>
        <dbReference type="SAM" id="Phobius"/>
    </source>
</evidence>
<dbReference type="SMART" id="SM00382">
    <property type="entry name" value="AAA"/>
    <property type="match status" value="1"/>
</dbReference>
<evidence type="ECO:0000256" key="13">
    <source>
        <dbReference type="ARBA" id="ARBA00045666"/>
    </source>
</evidence>
<protein>
    <recommendedName>
        <fullName evidence="11">Iron-sulfur clusters transporter ATM1, mitochondrial</fullName>
    </recommendedName>
    <alternativeName>
        <fullName evidence="12">Iron-sulfur clusters transporter atm1, mitochondrial</fullName>
    </alternativeName>
</protein>
<proteinExistence type="inferred from homology"/>
<reference evidence="17 18" key="1">
    <citation type="submission" date="2016-02" db="EMBL/GenBank/DDBJ databases">
        <title>Comparative genomic and transcriptomic foundation for Pichia pastoris.</title>
        <authorList>
            <person name="Love K.R."/>
            <person name="Shah K.A."/>
            <person name="Whittaker C.A."/>
            <person name="Wu J."/>
            <person name="Bartlett M.C."/>
            <person name="Ma D."/>
            <person name="Leeson R.L."/>
            <person name="Priest M."/>
            <person name="Young S.K."/>
            <person name="Love J.C."/>
        </authorList>
    </citation>
    <scope>NUCLEOTIDE SEQUENCE [LARGE SCALE GENOMIC DNA]</scope>
    <source>
        <strain evidence="17 18">ATCC 28485</strain>
    </source>
</reference>
<dbReference type="GO" id="GO:0005524">
    <property type="term" value="F:ATP binding"/>
    <property type="evidence" value="ECO:0007669"/>
    <property type="project" value="UniProtKB-KW"/>
</dbReference>
<comment type="subcellular location">
    <subcellularLocation>
        <location evidence="1">Mitochondrion inner membrane</location>
        <topology evidence="1">Multi-pass membrane protein</topology>
    </subcellularLocation>
</comment>
<dbReference type="InterPro" id="IPR017871">
    <property type="entry name" value="ABC_transporter-like_CS"/>
</dbReference>
<dbReference type="GO" id="GO:0140466">
    <property type="term" value="P:iron-sulfur cluster export from the mitochondrion"/>
    <property type="evidence" value="ECO:0007669"/>
    <property type="project" value="UniProtKB-ARBA"/>
</dbReference>
<dbReference type="OrthoDB" id="6500128at2759"/>
<feature type="domain" description="ABC transmembrane type-1" evidence="16">
    <location>
        <begin position="108"/>
        <end position="397"/>
    </location>
</feature>
<evidence type="ECO:0000256" key="8">
    <source>
        <dbReference type="ARBA" id="ARBA00022989"/>
    </source>
</evidence>
<dbReference type="EMBL" id="CP014587">
    <property type="protein sequence ID" value="ANZ77324.1"/>
    <property type="molecule type" value="Genomic_DNA"/>
</dbReference>
<dbReference type="GO" id="GO:0140359">
    <property type="term" value="F:ABC-type transporter activity"/>
    <property type="evidence" value="ECO:0007669"/>
    <property type="project" value="InterPro"/>
</dbReference>
<evidence type="ECO:0000259" key="15">
    <source>
        <dbReference type="PROSITE" id="PS50893"/>
    </source>
</evidence>
<evidence type="ECO:0000256" key="2">
    <source>
        <dbReference type="ARBA" id="ARBA00011738"/>
    </source>
</evidence>
<keyword evidence="6" id="KW-0067">ATP-binding</keyword>
<evidence type="ECO:0000313" key="17">
    <source>
        <dbReference type="EMBL" id="ANZ77324.1"/>
    </source>
</evidence>
<dbReference type="AlphaFoldDB" id="A0A1B2JGY9"/>
<keyword evidence="5" id="KW-0547">Nucleotide-binding</keyword>
<comment type="similarity">
    <text evidence="10">Belongs to the ABC transporter superfamily. ABCB family. Heavy Metal importer (TC 3.A.1.210) subfamily.</text>
</comment>
<dbReference type="Proteomes" id="UP000094565">
    <property type="component" value="Chromosome 4"/>
</dbReference>
<dbReference type="FunFam" id="1.20.1560.10:FF:000004">
    <property type="entry name" value="ATP-binding cassette sub-family B member 7"/>
    <property type="match status" value="1"/>
</dbReference>
<dbReference type="PROSITE" id="PS50893">
    <property type="entry name" value="ABC_TRANSPORTER_2"/>
    <property type="match status" value="1"/>
</dbReference>
<evidence type="ECO:0000256" key="1">
    <source>
        <dbReference type="ARBA" id="ARBA00004448"/>
    </source>
</evidence>
<keyword evidence="4 14" id="KW-0812">Transmembrane</keyword>
<evidence type="ECO:0000256" key="5">
    <source>
        <dbReference type="ARBA" id="ARBA00022741"/>
    </source>
</evidence>
<dbReference type="FunFam" id="3.40.50.300:FF:000186">
    <property type="entry name" value="ATP-binding cassette sub-family B member 7, mitochondrial"/>
    <property type="match status" value="1"/>
</dbReference>
<comment type="subunit">
    <text evidence="2">Homodimer.</text>
</comment>
<dbReference type="Gene3D" id="3.40.50.300">
    <property type="entry name" value="P-loop containing nucleotide triphosphate hydrolases"/>
    <property type="match status" value="1"/>
</dbReference>
<dbReference type="SUPFAM" id="SSF90123">
    <property type="entry name" value="ABC transporter transmembrane region"/>
    <property type="match status" value="1"/>
</dbReference>
<evidence type="ECO:0000259" key="16">
    <source>
        <dbReference type="PROSITE" id="PS50929"/>
    </source>
</evidence>
<evidence type="ECO:0000256" key="12">
    <source>
        <dbReference type="ARBA" id="ARBA00040792"/>
    </source>
</evidence>
<evidence type="ECO:0000256" key="3">
    <source>
        <dbReference type="ARBA" id="ARBA00022448"/>
    </source>
</evidence>
<sequence length="688" mass="76839">MRTRLPCNGLTSFSSILRAPIRMPPSFKLRPAIAFRYQSVFHSGFRNASAIMYKSALKPVFQSQIRFSSHKTSKPDRKLPQLSQLKIIKDLMAYLWPKDNLAAKVRVVIALSLLVAAKLLNVQVPFFFKSIVDNMNIDWEHNVGTVTSVIGALIIAYGGARFGAVLFGELRNAIFARVAQSAIMKVAHNTFVHLLHMDLNFHLTRQTGGLTRAIDRGTKGIAYVLSAMVFHIIPITFEISVVCGILTYNYGMSFAAVTLATMIAYSIFTIRTTTWRTGFRRQANNADNQAASVALDSLINFESIKYFNNESFQSMKYDAALTKYKDAQIKIATSLAYLNSGQNLIFTSSLTAMMFMGCVGVSQGYLTVGDLVLINQLVFQLSVPLNFLGSVYRELKQSLLDMESLFKLQKEDVEVKSLPGAPDLLVKGGEIRFENVSFGYHPDRPILKNCSFTIPAGHKVAIVGPSGSGKSTILRLVFRFYDVTEGKIYIDGQNIKEVSLESLRKHIGVVPQDTPLFNDTIWENVRFGRLSATDDEVRNVISQVKLDKLIQDLPNGSNTIVGERGMMISGGEKQRLAISRLLLKNSKITFFDEATSALDTHTEQALLKTIKEVFKQNSNTNVSIAHRLRTIADADKIIVLKEGHVIEEGTHQELLQQPGSLYSELWTIQEHLFEEEKEVEATPEKTDQ</sequence>
<organism evidence="17 18">
    <name type="scientific">Komagataella pastoris</name>
    <name type="common">Yeast</name>
    <name type="synonym">Pichia pastoris</name>
    <dbReference type="NCBI Taxonomy" id="4922"/>
    <lineage>
        <taxon>Eukaryota</taxon>
        <taxon>Fungi</taxon>
        <taxon>Dikarya</taxon>
        <taxon>Ascomycota</taxon>
        <taxon>Saccharomycotina</taxon>
        <taxon>Pichiomycetes</taxon>
        <taxon>Pichiales</taxon>
        <taxon>Pichiaceae</taxon>
        <taxon>Komagataella</taxon>
    </lineage>
</organism>
<dbReference type="InterPro" id="IPR003439">
    <property type="entry name" value="ABC_transporter-like_ATP-bd"/>
</dbReference>
<dbReference type="InterPro" id="IPR003593">
    <property type="entry name" value="AAA+_ATPase"/>
</dbReference>
<dbReference type="InterPro" id="IPR027417">
    <property type="entry name" value="P-loop_NTPase"/>
</dbReference>
<evidence type="ECO:0000256" key="7">
    <source>
        <dbReference type="ARBA" id="ARBA00022967"/>
    </source>
</evidence>
<dbReference type="SUPFAM" id="SSF52540">
    <property type="entry name" value="P-loop containing nucleoside triphosphate hydrolases"/>
    <property type="match status" value="1"/>
</dbReference>
<evidence type="ECO:0000256" key="4">
    <source>
        <dbReference type="ARBA" id="ARBA00022692"/>
    </source>
</evidence>
<gene>
    <name evidence="17" type="primary">ATM1</name>
    <name evidence="17" type="ORF">ATY40_BA7504867</name>
</gene>
<comment type="function">
    <text evidence="13">Performs an essential function in the generation of cytoplasmic iron-sulfur proteins by mediating the ATP-dependent export of Fe/S cluster precursors synthesized by NFS1 and other mitochondrial proteins. Hydrolyzes ATP. Binds glutathione and may function by transporting a glutathione-conjugated iron-sulfur compound.</text>
</comment>
<dbReference type="GO" id="GO:0006879">
    <property type="term" value="P:intracellular iron ion homeostasis"/>
    <property type="evidence" value="ECO:0007669"/>
    <property type="project" value="TreeGrafter"/>
</dbReference>
<dbReference type="InterPro" id="IPR039421">
    <property type="entry name" value="Type_1_exporter"/>
</dbReference>
<evidence type="ECO:0000256" key="10">
    <source>
        <dbReference type="ARBA" id="ARBA00024363"/>
    </source>
</evidence>
<feature type="domain" description="ABC transporter" evidence="15">
    <location>
        <begin position="431"/>
        <end position="667"/>
    </location>
</feature>